<name>A0A4Y6VAM0_9PROT</name>
<dbReference type="AlphaFoldDB" id="A0A4Y6VAM0"/>
<dbReference type="GO" id="GO:0016787">
    <property type="term" value="F:hydrolase activity"/>
    <property type="evidence" value="ECO:0007669"/>
    <property type="project" value="InterPro"/>
</dbReference>
<dbReference type="OrthoDB" id="9787933at2"/>
<dbReference type="PANTHER" id="PTHR22946">
    <property type="entry name" value="DIENELACTONE HYDROLASE DOMAIN-CONTAINING PROTEIN-RELATED"/>
    <property type="match status" value="1"/>
</dbReference>
<dbReference type="Pfam" id="PF01738">
    <property type="entry name" value="DLH"/>
    <property type="match status" value="1"/>
</dbReference>
<reference evidence="2 3" key="1">
    <citation type="submission" date="2018-09" db="EMBL/GenBank/DDBJ databases">
        <title>The complete genome sequence of Neokomagataea tanensis NBRC 106556(T).</title>
        <authorList>
            <person name="Chua K.-O."/>
            <person name="See-Too W.-S."/>
            <person name="Hong K.-W."/>
            <person name="Yin W.-F."/>
            <person name="Chan K.-G."/>
        </authorList>
    </citation>
    <scope>NUCLEOTIDE SEQUENCE [LARGE SCALE GENOMIC DNA]</scope>
    <source>
        <strain evidence="3">AH13 \ NBRC 106556</strain>
    </source>
</reference>
<accession>A0A4Y6VAM0</accession>
<sequence length="236" mass="25785">MGLEFHDYHDGSVVLQAAVARPKTSNAPIVLVAHQWAGRSEVEHAIINRLAEAGYVGVALDLFGKDKVGDLHGDNTHLIKPWVEDRSALVQRFLSGLKFARSLLGVNAEEVVALGYCFGGMSVLDVARSRLGGLRGVVSLHGLLHAEPTLADGDIETKVMVYHGWSDPMVPPEQVVSFAGEMTHRQADWQFHAFGHVGHAFTNPSADKKEAGLYYDKAADQRSWQGILSFLSEVFD</sequence>
<dbReference type="PANTHER" id="PTHR22946:SF0">
    <property type="entry name" value="DIENELACTONE HYDROLASE DOMAIN-CONTAINING PROTEIN"/>
    <property type="match status" value="1"/>
</dbReference>
<dbReference type="InterPro" id="IPR029058">
    <property type="entry name" value="AB_hydrolase_fold"/>
</dbReference>
<dbReference type="InterPro" id="IPR050261">
    <property type="entry name" value="FrsA_esterase"/>
</dbReference>
<proteinExistence type="predicted"/>
<evidence type="ECO:0000313" key="3">
    <source>
        <dbReference type="Proteomes" id="UP000317214"/>
    </source>
</evidence>
<dbReference type="KEGG" id="ntn:D5366_09485"/>
<evidence type="ECO:0000313" key="2">
    <source>
        <dbReference type="EMBL" id="QDH25405.1"/>
    </source>
</evidence>
<organism evidence="2 3">
    <name type="scientific">Neokomagataea tanensis</name>
    <dbReference type="NCBI Taxonomy" id="661191"/>
    <lineage>
        <taxon>Bacteria</taxon>
        <taxon>Pseudomonadati</taxon>
        <taxon>Pseudomonadota</taxon>
        <taxon>Alphaproteobacteria</taxon>
        <taxon>Acetobacterales</taxon>
        <taxon>Acetobacteraceae</taxon>
        <taxon>Neokomagataea</taxon>
    </lineage>
</organism>
<keyword evidence="3" id="KW-1185">Reference proteome</keyword>
<dbReference type="Gene3D" id="3.40.50.1820">
    <property type="entry name" value="alpha/beta hydrolase"/>
    <property type="match status" value="1"/>
</dbReference>
<dbReference type="EMBL" id="CP032485">
    <property type="protein sequence ID" value="QDH25405.1"/>
    <property type="molecule type" value="Genomic_DNA"/>
</dbReference>
<dbReference type="InterPro" id="IPR002925">
    <property type="entry name" value="Dienelactn_hydro"/>
</dbReference>
<feature type="domain" description="Dienelactone hydrolase" evidence="1">
    <location>
        <begin position="16"/>
        <end position="234"/>
    </location>
</feature>
<dbReference type="RefSeq" id="WP_141493284.1">
    <property type="nucleotide sequence ID" value="NZ_CP032485.1"/>
</dbReference>
<gene>
    <name evidence="2" type="ORF">D5366_09485</name>
</gene>
<protein>
    <submittedName>
        <fullName evidence="2">Carboxymethylenebutenolidase</fullName>
    </submittedName>
</protein>
<dbReference type="SUPFAM" id="SSF53474">
    <property type="entry name" value="alpha/beta-Hydrolases"/>
    <property type="match status" value="1"/>
</dbReference>
<dbReference type="Proteomes" id="UP000317214">
    <property type="component" value="Chromosome"/>
</dbReference>
<evidence type="ECO:0000259" key="1">
    <source>
        <dbReference type="Pfam" id="PF01738"/>
    </source>
</evidence>